<evidence type="ECO:0000313" key="7">
    <source>
        <dbReference type="Proteomes" id="UP000666369"/>
    </source>
</evidence>
<evidence type="ECO:0000313" key="6">
    <source>
        <dbReference type="EMBL" id="NGZ86489.1"/>
    </source>
</evidence>
<dbReference type="Proteomes" id="UP000666369">
    <property type="component" value="Unassembled WGS sequence"/>
</dbReference>
<dbReference type="EMBL" id="JAADJT010000009">
    <property type="protein sequence ID" value="NGZ86489.1"/>
    <property type="molecule type" value="Genomic_DNA"/>
</dbReference>
<keyword evidence="2" id="KW-0238">DNA-binding</keyword>
<sequence length="174" mass="18891">MHKTDLTTLPCPIARGLGVVGEWWSILILREAMYGETRFDGFQKSLGIAPNMLTRRLNELVEAGLLARRPYCEKPPRFEYVLTEAGADFRQVTLSLLAWGNKHFTPEGKSVILIDSVSGAEVHPVLMDPATGLAIGARHVAVAGPAAGESTRTRMSRLAERRAAAPAPDLSNGE</sequence>
<dbReference type="RefSeq" id="WP_166106333.1">
    <property type="nucleotide sequence ID" value="NZ_JAADJT010000009.1"/>
</dbReference>
<comment type="caution">
    <text evidence="6">The sequence shown here is derived from an EMBL/GenBank/DDBJ whole genome shotgun (WGS) entry which is preliminary data.</text>
</comment>
<proteinExistence type="predicted"/>
<evidence type="ECO:0000256" key="3">
    <source>
        <dbReference type="ARBA" id="ARBA00023163"/>
    </source>
</evidence>
<dbReference type="InterPro" id="IPR002577">
    <property type="entry name" value="HTH_HxlR"/>
</dbReference>
<dbReference type="PANTHER" id="PTHR33204:SF17">
    <property type="entry name" value="TRANSCRIPTIONAL REGULATORY PROTEIN"/>
    <property type="match status" value="1"/>
</dbReference>
<dbReference type="InterPro" id="IPR036388">
    <property type="entry name" value="WH-like_DNA-bd_sf"/>
</dbReference>
<dbReference type="Pfam" id="PF01638">
    <property type="entry name" value="HxlR"/>
    <property type="match status" value="1"/>
</dbReference>
<gene>
    <name evidence="6" type="ORF">GW587_19785</name>
</gene>
<reference evidence="7" key="1">
    <citation type="submission" date="2023-07" db="EMBL/GenBank/DDBJ databases">
        <title>Duganella aceri sp. nov., isolated from tree sap.</title>
        <authorList>
            <person name="Kim I.S."/>
        </authorList>
    </citation>
    <scope>NUCLEOTIDE SEQUENCE [LARGE SCALE GENOMIC DNA]</scope>
    <source>
        <strain evidence="7">SAP-35</strain>
    </source>
</reference>
<organism evidence="6 7">
    <name type="scientific">Duganella aceris</name>
    <dbReference type="NCBI Taxonomy" id="2703883"/>
    <lineage>
        <taxon>Bacteria</taxon>
        <taxon>Pseudomonadati</taxon>
        <taxon>Pseudomonadota</taxon>
        <taxon>Betaproteobacteria</taxon>
        <taxon>Burkholderiales</taxon>
        <taxon>Oxalobacteraceae</taxon>
        <taxon>Telluria group</taxon>
        <taxon>Duganella</taxon>
    </lineage>
</organism>
<evidence type="ECO:0000256" key="2">
    <source>
        <dbReference type="ARBA" id="ARBA00023125"/>
    </source>
</evidence>
<name>A0ABX0FPN4_9BURK</name>
<dbReference type="SUPFAM" id="SSF46785">
    <property type="entry name" value="Winged helix' DNA-binding domain"/>
    <property type="match status" value="1"/>
</dbReference>
<dbReference type="InterPro" id="IPR036390">
    <property type="entry name" value="WH_DNA-bd_sf"/>
</dbReference>
<accession>A0ABX0FPN4</accession>
<dbReference type="PROSITE" id="PS51118">
    <property type="entry name" value="HTH_HXLR"/>
    <property type="match status" value="1"/>
</dbReference>
<dbReference type="Gene3D" id="1.10.10.10">
    <property type="entry name" value="Winged helix-like DNA-binding domain superfamily/Winged helix DNA-binding domain"/>
    <property type="match status" value="1"/>
</dbReference>
<feature type="region of interest" description="Disordered" evidence="4">
    <location>
        <begin position="145"/>
        <end position="174"/>
    </location>
</feature>
<evidence type="ECO:0000256" key="4">
    <source>
        <dbReference type="SAM" id="MobiDB-lite"/>
    </source>
</evidence>
<protein>
    <submittedName>
        <fullName evidence="6">Helix-turn-helix transcriptional regulator</fullName>
    </submittedName>
</protein>
<keyword evidence="3" id="KW-0804">Transcription</keyword>
<keyword evidence="1" id="KW-0805">Transcription regulation</keyword>
<feature type="domain" description="HTH hxlR-type" evidence="5">
    <location>
        <begin position="11"/>
        <end position="108"/>
    </location>
</feature>
<evidence type="ECO:0000259" key="5">
    <source>
        <dbReference type="PROSITE" id="PS51118"/>
    </source>
</evidence>
<dbReference type="PANTHER" id="PTHR33204">
    <property type="entry name" value="TRANSCRIPTIONAL REGULATOR, MARR FAMILY"/>
    <property type="match status" value="1"/>
</dbReference>
<evidence type="ECO:0000256" key="1">
    <source>
        <dbReference type="ARBA" id="ARBA00023015"/>
    </source>
</evidence>
<keyword evidence="7" id="KW-1185">Reference proteome</keyword>